<dbReference type="Pfam" id="PF00535">
    <property type="entry name" value="Glycos_transf_2"/>
    <property type="match status" value="1"/>
</dbReference>
<accession>A0A0K9P8R8</accession>
<keyword evidence="5 14" id="KW-1133">Transmembrane helix</keyword>
<dbReference type="EMBL" id="LFYR01001032">
    <property type="protein sequence ID" value="KMZ65458.1"/>
    <property type="molecule type" value="Genomic_DNA"/>
</dbReference>
<keyword evidence="8" id="KW-0961">Cell wall biogenesis/degradation</keyword>
<keyword evidence="4 14" id="KW-0812">Transmembrane</keyword>
<evidence type="ECO:0000256" key="13">
    <source>
        <dbReference type="ARBA" id="ARBA00076024"/>
    </source>
</evidence>
<evidence type="ECO:0000256" key="10">
    <source>
        <dbReference type="ARBA" id="ARBA00056537"/>
    </source>
</evidence>
<dbReference type="InterPro" id="IPR001173">
    <property type="entry name" value="Glyco_trans_2-like"/>
</dbReference>
<evidence type="ECO:0000256" key="4">
    <source>
        <dbReference type="ARBA" id="ARBA00022692"/>
    </source>
</evidence>
<evidence type="ECO:0000256" key="11">
    <source>
        <dbReference type="ARBA" id="ARBA00060879"/>
    </source>
</evidence>
<evidence type="ECO:0000313" key="17">
    <source>
        <dbReference type="Proteomes" id="UP000036987"/>
    </source>
</evidence>
<dbReference type="GO" id="GO:0051753">
    <property type="term" value="F:mannan synthase activity"/>
    <property type="evidence" value="ECO:0000318"/>
    <property type="project" value="GO_Central"/>
</dbReference>
<dbReference type="PANTHER" id="PTHR32044:SF58">
    <property type="entry name" value="GLUCOMANNAN 4-BETA-MANNOSYLTRANSFERASE 11-RELATED"/>
    <property type="match status" value="1"/>
</dbReference>
<feature type="transmembrane region" description="Helical" evidence="14">
    <location>
        <begin position="389"/>
        <end position="416"/>
    </location>
</feature>
<comment type="caution">
    <text evidence="16">The sequence shown here is derived from an EMBL/GenBank/DDBJ whole genome shotgun (WGS) entry which is preliminary data.</text>
</comment>
<dbReference type="InterPro" id="IPR029044">
    <property type="entry name" value="Nucleotide-diphossugar_trans"/>
</dbReference>
<evidence type="ECO:0000256" key="2">
    <source>
        <dbReference type="ARBA" id="ARBA00022676"/>
    </source>
</evidence>
<evidence type="ECO:0000313" key="16">
    <source>
        <dbReference type="EMBL" id="KMZ65458.1"/>
    </source>
</evidence>
<dbReference type="PANTHER" id="PTHR32044">
    <property type="entry name" value="GLUCOMANNAN 4-BETA-MANNOSYLTRANSFERASE 9"/>
    <property type="match status" value="1"/>
</dbReference>
<feature type="transmembrane region" description="Helical" evidence="14">
    <location>
        <begin position="481"/>
        <end position="501"/>
    </location>
</feature>
<dbReference type="STRING" id="29655.A0A0K9P8R8"/>
<dbReference type="Proteomes" id="UP000036987">
    <property type="component" value="Unassembled WGS sequence"/>
</dbReference>
<dbReference type="GO" id="GO:0071555">
    <property type="term" value="P:cell wall organization"/>
    <property type="evidence" value="ECO:0007669"/>
    <property type="project" value="UniProtKB-KW"/>
</dbReference>
<feature type="domain" description="Glycosyltransferase 2-like" evidence="15">
    <location>
        <begin position="110"/>
        <end position="278"/>
    </location>
</feature>
<evidence type="ECO:0000256" key="1">
    <source>
        <dbReference type="ARBA" id="ARBA00004653"/>
    </source>
</evidence>
<comment type="subcellular location">
    <subcellularLocation>
        <location evidence="1">Golgi apparatus membrane</location>
        <topology evidence="1">Multi-pass membrane protein</topology>
    </subcellularLocation>
</comment>
<feature type="transmembrane region" description="Helical" evidence="14">
    <location>
        <begin position="507"/>
        <end position="526"/>
    </location>
</feature>
<gene>
    <name evidence="16" type="ORF">ZOSMA_31G00430</name>
</gene>
<feature type="transmembrane region" description="Helical" evidence="14">
    <location>
        <begin position="346"/>
        <end position="377"/>
    </location>
</feature>
<evidence type="ECO:0000256" key="3">
    <source>
        <dbReference type="ARBA" id="ARBA00022679"/>
    </source>
</evidence>
<dbReference type="GO" id="GO:0047259">
    <property type="term" value="F:glucomannan 4-beta-mannosyltransferase activity"/>
    <property type="evidence" value="ECO:0007669"/>
    <property type="project" value="UniProtKB-EC"/>
</dbReference>
<keyword evidence="3 16" id="KW-0808">Transferase</keyword>
<evidence type="ECO:0000256" key="9">
    <source>
        <dbReference type="ARBA" id="ARBA00051800"/>
    </source>
</evidence>
<keyword evidence="17" id="KW-1185">Reference proteome</keyword>
<comment type="catalytic activity">
    <reaction evidence="9">
        <text>GDP-mannose + (glucomannan)n = GDP + (glucomannan)n+1.</text>
        <dbReference type="EC" id="2.4.1.32"/>
    </reaction>
</comment>
<sequence length="528" mass="60948">MVGSAYRWSDLVVRNGSRCWYLFKQVNYMERLMEIWIMARVGFIAPVLNVVIPIFLTLSVLILVEKIFFGLTTLYVKVFKLKPKTRYRWEAIKPDLESGNIAFPMVLIQIPMYNEKEVYRKSIRATTALDWPSDRLIIQVLDDSTDCFIKKLIKSECEIWEKKGLNIRYQVRNGRQGYKAGALKEGMKQSYVQDCEYVAMFDADFEPESDFLIRSVPYLIHNPELALVQGRWKFSNADACLMTRIQEMSLDYHFKIEQEAGSTLFSFFGFNGIWRVKAIVEAGGWNDRTTVEDMDLAIRACLKGFKFIYDGDIKLHRWCCGPANLMKKIGIDVLMNKKISIWLKTYIIYSFFFIGKIVSQINTFILYCFLIPISVMIPEVPIIPMWGVVYVPMGIALLKGFGAPSSAHLIVLWVLFENVLSFHRFKAAFSGFIEIGGRVNEWVVTEKCGDKQNSNVTAINEDHEDIGHVIKRETPRTWHRFHIGELMVGVFIATAGVYDVLMNDDKFFFYLFLQSFAFFVIGFGLVGL</sequence>
<reference evidence="17" key="1">
    <citation type="journal article" date="2016" name="Nature">
        <title>The genome of the seagrass Zostera marina reveals angiosperm adaptation to the sea.</title>
        <authorList>
            <person name="Olsen J.L."/>
            <person name="Rouze P."/>
            <person name="Verhelst B."/>
            <person name="Lin Y.-C."/>
            <person name="Bayer T."/>
            <person name="Collen J."/>
            <person name="Dattolo E."/>
            <person name="De Paoli E."/>
            <person name="Dittami S."/>
            <person name="Maumus F."/>
            <person name="Michel G."/>
            <person name="Kersting A."/>
            <person name="Lauritano C."/>
            <person name="Lohaus R."/>
            <person name="Toepel M."/>
            <person name="Tonon T."/>
            <person name="Vanneste K."/>
            <person name="Amirebrahimi M."/>
            <person name="Brakel J."/>
            <person name="Bostroem C."/>
            <person name="Chovatia M."/>
            <person name="Grimwood J."/>
            <person name="Jenkins J.W."/>
            <person name="Jueterbock A."/>
            <person name="Mraz A."/>
            <person name="Stam W.T."/>
            <person name="Tice H."/>
            <person name="Bornberg-Bauer E."/>
            <person name="Green P.J."/>
            <person name="Pearson G.A."/>
            <person name="Procaccini G."/>
            <person name="Duarte C.M."/>
            <person name="Schmutz J."/>
            <person name="Reusch T.B.H."/>
            <person name="Van de Peer Y."/>
        </authorList>
    </citation>
    <scope>NUCLEOTIDE SEQUENCE [LARGE SCALE GENOMIC DNA]</scope>
    <source>
        <strain evidence="17">cv. Finnish</strain>
    </source>
</reference>
<name>A0A0K9P8R8_ZOSMR</name>
<organism evidence="16 17">
    <name type="scientific">Zostera marina</name>
    <name type="common">Eelgrass</name>
    <dbReference type="NCBI Taxonomy" id="29655"/>
    <lineage>
        <taxon>Eukaryota</taxon>
        <taxon>Viridiplantae</taxon>
        <taxon>Streptophyta</taxon>
        <taxon>Embryophyta</taxon>
        <taxon>Tracheophyta</taxon>
        <taxon>Spermatophyta</taxon>
        <taxon>Magnoliopsida</taxon>
        <taxon>Liliopsida</taxon>
        <taxon>Zosteraceae</taxon>
        <taxon>Zostera</taxon>
    </lineage>
</organism>
<evidence type="ECO:0000256" key="7">
    <source>
        <dbReference type="ARBA" id="ARBA00023136"/>
    </source>
</evidence>
<evidence type="ECO:0000256" key="14">
    <source>
        <dbReference type="SAM" id="Phobius"/>
    </source>
</evidence>
<evidence type="ECO:0000256" key="12">
    <source>
        <dbReference type="ARBA" id="ARBA00066505"/>
    </source>
</evidence>
<evidence type="ECO:0000256" key="8">
    <source>
        <dbReference type="ARBA" id="ARBA00023316"/>
    </source>
</evidence>
<protein>
    <recommendedName>
        <fullName evidence="12">glucomannan 4-beta-mannosyltransferase</fullName>
        <ecNumber evidence="12">2.4.1.32</ecNumber>
    </recommendedName>
    <alternativeName>
        <fullName evidence="13">Glucomannan synthase</fullName>
    </alternativeName>
</protein>
<comment type="similarity">
    <text evidence="11">Belongs to the glycosyltransferase 2 family. Plant cellulose synthase-like A subfamily.</text>
</comment>
<feature type="transmembrane region" description="Helical" evidence="14">
    <location>
        <begin position="32"/>
        <end position="52"/>
    </location>
</feature>
<evidence type="ECO:0000256" key="5">
    <source>
        <dbReference type="ARBA" id="ARBA00022989"/>
    </source>
</evidence>
<dbReference type="GO" id="GO:0000139">
    <property type="term" value="C:Golgi membrane"/>
    <property type="evidence" value="ECO:0007669"/>
    <property type="project" value="UniProtKB-SubCell"/>
</dbReference>
<keyword evidence="2 16" id="KW-0328">Glycosyltransferase</keyword>
<dbReference type="FunFam" id="3.90.550.10:FF:000057">
    <property type="entry name" value="Glycosyltransferase-like protein, family 2"/>
    <property type="match status" value="1"/>
</dbReference>
<dbReference type="SUPFAM" id="SSF53448">
    <property type="entry name" value="Nucleotide-diphospho-sugar transferases"/>
    <property type="match status" value="1"/>
</dbReference>
<evidence type="ECO:0000256" key="6">
    <source>
        <dbReference type="ARBA" id="ARBA00023034"/>
    </source>
</evidence>
<dbReference type="EC" id="2.4.1.32" evidence="12"/>
<keyword evidence="7 14" id="KW-0472">Membrane</keyword>
<dbReference type="AlphaFoldDB" id="A0A0K9P8R8"/>
<evidence type="ECO:0000259" key="15">
    <source>
        <dbReference type="Pfam" id="PF00535"/>
    </source>
</evidence>
<keyword evidence="6" id="KW-0333">Golgi apparatus</keyword>
<comment type="function">
    <text evidence="10">Probable mannan synthase which consists of a 4-beta-mannosyltransferase activity on mannan using GDP-mannose. The beta-1,4-mannan product is the backbone for galactomannan synthesis by galactomannan galactosyltransferase. Galactomannan is a noncellulosic polysaccharides of plant cell wall.</text>
</comment>
<dbReference type="OrthoDB" id="72851at2759"/>
<dbReference type="Gene3D" id="3.90.550.10">
    <property type="entry name" value="Spore Coat Polysaccharide Biosynthesis Protein SpsA, Chain A"/>
    <property type="match status" value="1"/>
</dbReference>
<proteinExistence type="inferred from homology"/>
<dbReference type="GO" id="GO:0005794">
    <property type="term" value="C:Golgi apparatus"/>
    <property type="evidence" value="ECO:0000318"/>
    <property type="project" value="GO_Central"/>
</dbReference>